<accession>A0A4C1VH06</accession>
<organism evidence="3 4">
    <name type="scientific">Eumeta variegata</name>
    <name type="common">Bagworm moth</name>
    <name type="synonym">Eumeta japonica</name>
    <dbReference type="NCBI Taxonomy" id="151549"/>
    <lineage>
        <taxon>Eukaryota</taxon>
        <taxon>Metazoa</taxon>
        <taxon>Ecdysozoa</taxon>
        <taxon>Arthropoda</taxon>
        <taxon>Hexapoda</taxon>
        <taxon>Insecta</taxon>
        <taxon>Pterygota</taxon>
        <taxon>Neoptera</taxon>
        <taxon>Endopterygota</taxon>
        <taxon>Lepidoptera</taxon>
        <taxon>Glossata</taxon>
        <taxon>Ditrysia</taxon>
        <taxon>Tineoidea</taxon>
        <taxon>Psychidae</taxon>
        <taxon>Oiketicinae</taxon>
        <taxon>Eumeta</taxon>
    </lineage>
</organism>
<evidence type="ECO:0000256" key="2">
    <source>
        <dbReference type="SAM" id="Phobius"/>
    </source>
</evidence>
<evidence type="ECO:0000256" key="1">
    <source>
        <dbReference type="SAM" id="MobiDB-lite"/>
    </source>
</evidence>
<keyword evidence="2" id="KW-0472">Membrane</keyword>
<reference evidence="3 4" key="1">
    <citation type="journal article" date="2019" name="Commun. Biol.">
        <title>The bagworm genome reveals a unique fibroin gene that provides high tensile strength.</title>
        <authorList>
            <person name="Kono N."/>
            <person name="Nakamura H."/>
            <person name="Ohtoshi R."/>
            <person name="Tomita M."/>
            <person name="Numata K."/>
            <person name="Arakawa K."/>
        </authorList>
    </citation>
    <scope>NUCLEOTIDE SEQUENCE [LARGE SCALE GENOMIC DNA]</scope>
</reference>
<evidence type="ECO:0000313" key="3">
    <source>
        <dbReference type="EMBL" id="GBP37751.1"/>
    </source>
</evidence>
<keyword evidence="2" id="KW-0812">Transmembrane</keyword>
<gene>
    <name evidence="3" type="ORF">EVAR_29952_1</name>
</gene>
<keyword evidence="4" id="KW-1185">Reference proteome</keyword>
<feature type="region of interest" description="Disordered" evidence="1">
    <location>
        <begin position="48"/>
        <end position="73"/>
    </location>
</feature>
<evidence type="ECO:0000313" key="4">
    <source>
        <dbReference type="Proteomes" id="UP000299102"/>
    </source>
</evidence>
<feature type="compositionally biased region" description="Low complexity" evidence="1">
    <location>
        <begin position="57"/>
        <end position="73"/>
    </location>
</feature>
<proteinExistence type="predicted"/>
<sequence length="73" mass="8172">MDSVLSLQEVVYQDVRQVLFFLSFLLAFIEGDREIYIVRQKCRQTPLRGTTKGGNMAAAGVASRRGAGAPRRR</sequence>
<dbReference type="EMBL" id="BGZK01000338">
    <property type="protein sequence ID" value="GBP37751.1"/>
    <property type="molecule type" value="Genomic_DNA"/>
</dbReference>
<dbReference type="Proteomes" id="UP000299102">
    <property type="component" value="Unassembled WGS sequence"/>
</dbReference>
<dbReference type="AlphaFoldDB" id="A0A4C1VH06"/>
<name>A0A4C1VH06_EUMVA</name>
<protein>
    <submittedName>
        <fullName evidence="3">Uncharacterized protein</fullName>
    </submittedName>
</protein>
<feature type="transmembrane region" description="Helical" evidence="2">
    <location>
        <begin position="15"/>
        <end position="31"/>
    </location>
</feature>
<comment type="caution">
    <text evidence="3">The sequence shown here is derived from an EMBL/GenBank/DDBJ whole genome shotgun (WGS) entry which is preliminary data.</text>
</comment>
<keyword evidence="2" id="KW-1133">Transmembrane helix</keyword>